<dbReference type="InterPro" id="IPR011642">
    <property type="entry name" value="Gate_dom"/>
</dbReference>
<keyword evidence="3" id="KW-1003">Cell membrane</keyword>
<dbReference type="Pfam" id="PF07662">
    <property type="entry name" value="Nucleos_tra2_C"/>
    <property type="match status" value="1"/>
</dbReference>
<keyword evidence="8" id="KW-0732">Signal</keyword>
<dbReference type="EMBL" id="BAABJW010000001">
    <property type="protein sequence ID" value="GAA4799715.1"/>
    <property type="molecule type" value="Genomic_DNA"/>
</dbReference>
<comment type="similarity">
    <text evidence="2">Belongs to the concentrative nucleoside transporter (CNT) (TC 2.A.41) family.</text>
</comment>
<dbReference type="RefSeq" id="WP_345275016.1">
    <property type="nucleotide sequence ID" value="NZ_BAABJW010000001.1"/>
</dbReference>
<accession>A0ABP9BV54</accession>
<evidence type="ECO:0000256" key="3">
    <source>
        <dbReference type="ARBA" id="ARBA00022475"/>
    </source>
</evidence>
<feature type="domain" description="Concentrative nucleoside transporter C-terminal" evidence="10">
    <location>
        <begin position="285"/>
        <end position="505"/>
    </location>
</feature>
<evidence type="ECO:0000259" key="11">
    <source>
        <dbReference type="Pfam" id="PF07670"/>
    </source>
</evidence>
<dbReference type="InterPro" id="IPR008276">
    <property type="entry name" value="C_nuclsd_transpt"/>
</dbReference>
<evidence type="ECO:0000313" key="13">
    <source>
        <dbReference type="Proteomes" id="UP001501433"/>
    </source>
</evidence>
<feature type="transmembrane region" description="Helical" evidence="7">
    <location>
        <begin position="487"/>
        <end position="508"/>
    </location>
</feature>
<dbReference type="PANTHER" id="PTHR10590:SF4">
    <property type="entry name" value="SOLUTE CARRIER FAMILY 28 MEMBER 3"/>
    <property type="match status" value="1"/>
</dbReference>
<feature type="transmembrane region" description="Helical" evidence="7">
    <location>
        <begin position="450"/>
        <end position="475"/>
    </location>
</feature>
<keyword evidence="5 7" id="KW-1133">Transmembrane helix</keyword>
<sequence>MRKLFLSCAALFFLFTSITSAQNLDNSSPLNTVQKNSVLEAEIVDSIKIDNPNVLIQETFTIHTETPTENTIIPSQGFSIDSLWRGVLGMISLVFIAFLFSGNKKAINWKIVGIGLAFQLIIAIGVLKVDFIKNIFEFVGNLFIQVLEFTRAGSKFLFEGLVVDMDTFGYIFAFQVLPTIIFFSALTSVLFYLGIIQKVVKAMAWLLSKALKISGAESLSVAGNIFLGQTEAPLLIKAYLEKMNKSEMLLVMIGGMATVAGAVLAAYIGFLGGDDPVLRLFYAKHLLAASVMAAPGAIVISKILYPQTESINTDVTVSQEKIGSNFLDAIANGTTEGLRLAVNVGAMLLVFVAFIAMFNGILGWVGDVSNLNTWIANNTTYKSLSLELILGYSFAPLMWLIGIAKEDMALMGQLLGIKLAASEFIGYIQLADLKNVGSSIHLTYEKSVIMATYMLCGFANFASIGIQIGGIGSLAPGQRKTLSKFGIKALIGGTISSLISATIAGMIIG</sequence>
<dbReference type="PANTHER" id="PTHR10590">
    <property type="entry name" value="SODIUM/NUCLEOSIDE COTRANSPORTER"/>
    <property type="match status" value="1"/>
</dbReference>
<name>A0ABP9BV54_9FLAO</name>
<dbReference type="Pfam" id="PF07670">
    <property type="entry name" value="Gate"/>
    <property type="match status" value="1"/>
</dbReference>
<feature type="chain" id="PRO_5046891711" evidence="8">
    <location>
        <begin position="22"/>
        <end position="509"/>
    </location>
</feature>
<protein>
    <submittedName>
        <fullName evidence="12">Nucleoside transporter</fullName>
    </submittedName>
</protein>
<organism evidence="12 13">
    <name type="scientific">Litoribaculum gwangyangense</name>
    <dbReference type="NCBI Taxonomy" id="1130722"/>
    <lineage>
        <taxon>Bacteria</taxon>
        <taxon>Pseudomonadati</taxon>
        <taxon>Bacteroidota</taxon>
        <taxon>Flavobacteriia</taxon>
        <taxon>Flavobacteriales</taxon>
        <taxon>Flavobacteriaceae</taxon>
        <taxon>Litoribaculum</taxon>
    </lineage>
</organism>
<evidence type="ECO:0000256" key="6">
    <source>
        <dbReference type="ARBA" id="ARBA00023136"/>
    </source>
</evidence>
<evidence type="ECO:0000256" key="8">
    <source>
        <dbReference type="SAM" id="SignalP"/>
    </source>
</evidence>
<keyword evidence="13" id="KW-1185">Reference proteome</keyword>
<keyword evidence="6 7" id="KW-0472">Membrane</keyword>
<feature type="domain" description="Nucleoside transporter/FeoB GTPase Gate" evidence="11">
    <location>
        <begin position="173"/>
        <end position="272"/>
    </location>
</feature>
<evidence type="ECO:0000259" key="10">
    <source>
        <dbReference type="Pfam" id="PF07662"/>
    </source>
</evidence>
<proteinExistence type="inferred from homology"/>
<feature type="transmembrane region" description="Helical" evidence="7">
    <location>
        <begin position="340"/>
        <end position="364"/>
    </location>
</feature>
<dbReference type="Proteomes" id="UP001501433">
    <property type="component" value="Unassembled WGS sequence"/>
</dbReference>
<evidence type="ECO:0000256" key="1">
    <source>
        <dbReference type="ARBA" id="ARBA00004651"/>
    </source>
</evidence>
<evidence type="ECO:0000256" key="4">
    <source>
        <dbReference type="ARBA" id="ARBA00022692"/>
    </source>
</evidence>
<dbReference type="InterPro" id="IPR011657">
    <property type="entry name" value="CNT_C_dom"/>
</dbReference>
<evidence type="ECO:0000256" key="7">
    <source>
        <dbReference type="SAM" id="Phobius"/>
    </source>
</evidence>
<feature type="domain" description="Concentrative nucleoside transporter N-terminal" evidence="9">
    <location>
        <begin position="88"/>
        <end position="161"/>
    </location>
</feature>
<keyword evidence="4 7" id="KW-0812">Transmembrane</keyword>
<comment type="subcellular location">
    <subcellularLocation>
        <location evidence="1">Cell membrane</location>
        <topology evidence="1">Multi-pass membrane protein</topology>
    </subcellularLocation>
</comment>
<gene>
    <name evidence="12" type="ORF">GCM10023330_01400</name>
</gene>
<evidence type="ECO:0000256" key="5">
    <source>
        <dbReference type="ARBA" id="ARBA00022989"/>
    </source>
</evidence>
<feature type="signal peptide" evidence="8">
    <location>
        <begin position="1"/>
        <end position="21"/>
    </location>
</feature>
<comment type="caution">
    <text evidence="12">The sequence shown here is derived from an EMBL/GenBank/DDBJ whole genome shotgun (WGS) entry which is preliminary data.</text>
</comment>
<feature type="transmembrane region" description="Helical" evidence="7">
    <location>
        <begin position="168"/>
        <end position="193"/>
    </location>
</feature>
<feature type="transmembrane region" description="Helical" evidence="7">
    <location>
        <begin position="107"/>
        <end position="127"/>
    </location>
</feature>
<evidence type="ECO:0000256" key="2">
    <source>
        <dbReference type="ARBA" id="ARBA00009033"/>
    </source>
</evidence>
<feature type="transmembrane region" description="Helical" evidence="7">
    <location>
        <begin position="249"/>
        <end position="270"/>
    </location>
</feature>
<feature type="transmembrane region" description="Helical" evidence="7">
    <location>
        <begin position="282"/>
        <end position="305"/>
    </location>
</feature>
<reference evidence="13" key="1">
    <citation type="journal article" date="2019" name="Int. J. Syst. Evol. Microbiol.">
        <title>The Global Catalogue of Microorganisms (GCM) 10K type strain sequencing project: providing services to taxonomists for standard genome sequencing and annotation.</title>
        <authorList>
            <consortium name="The Broad Institute Genomics Platform"/>
            <consortium name="The Broad Institute Genome Sequencing Center for Infectious Disease"/>
            <person name="Wu L."/>
            <person name="Ma J."/>
        </authorList>
    </citation>
    <scope>NUCLEOTIDE SEQUENCE [LARGE SCALE GENOMIC DNA]</scope>
    <source>
        <strain evidence="13">JCM 18325</strain>
    </source>
</reference>
<evidence type="ECO:0000259" key="9">
    <source>
        <dbReference type="Pfam" id="PF01773"/>
    </source>
</evidence>
<dbReference type="InterPro" id="IPR002668">
    <property type="entry name" value="CNT_N_dom"/>
</dbReference>
<feature type="transmembrane region" description="Helical" evidence="7">
    <location>
        <begin position="384"/>
        <end position="403"/>
    </location>
</feature>
<evidence type="ECO:0000313" key="12">
    <source>
        <dbReference type="EMBL" id="GAA4799715.1"/>
    </source>
</evidence>
<feature type="transmembrane region" description="Helical" evidence="7">
    <location>
        <begin position="83"/>
        <end position="100"/>
    </location>
</feature>
<dbReference type="Pfam" id="PF01773">
    <property type="entry name" value="Nucleos_tra2_N"/>
    <property type="match status" value="1"/>
</dbReference>